<evidence type="ECO:0000256" key="1">
    <source>
        <dbReference type="SAM" id="MobiDB-lite"/>
    </source>
</evidence>
<dbReference type="InterPro" id="IPR036866">
    <property type="entry name" value="RibonucZ/Hydroxyglut_hydro"/>
</dbReference>
<dbReference type="GO" id="GO:0016787">
    <property type="term" value="F:hydrolase activity"/>
    <property type="evidence" value="ECO:0007669"/>
    <property type="project" value="UniProtKB-KW"/>
</dbReference>
<evidence type="ECO:0000313" key="3">
    <source>
        <dbReference type="EMBL" id="BCI53324.1"/>
    </source>
</evidence>
<evidence type="ECO:0000313" key="4">
    <source>
        <dbReference type="Proteomes" id="UP000515734"/>
    </source>
</evidence>
<dbReference type="Proteomes" id="UP000515734">
    <property type="component" value="Chromosome"/>
</dbReference>
<reference evidence="3 4" key="1">
    <citation type="submission" date="2020-07" db="EMBL/GenBank/DDBJ databases">
        <title>Complete genome sequence of Mycolicibacterium litorale like strain isolated from cardiac implantable electronic device infection.</title>
        <authorList>
            <person name="Fukano H."/>
            <person name="Miyama H."/>
            <person name="Hoshino Y."/>
        </authorList>
    </citation>
    <scope>NUCLEOTIDE SEQUENCE [LARGE SCALE GENOMIC DNA]</scope>
    <source>
        <strain evidence="3 4">NIIDNTM18</strain>
    </source>
</reference>
<sequence length="229" mass="24133">MRSETGGMTDTLTRVHPDLFQTRTDSPFPGLTTHAYLWTGGPEGNVLFYSTASDAEFDAIAGLGGIAHQYLSHLDEAGPMLGRIARRFGSRLHAPGAESAEIARHAPIDVALSEREVDANGVEVIPTPGHSAGSCCFLVRGAGGTYLFTGDTLFPTERGTWSTFVPPGRGDADAMRSSLDVLATLEPDVVISSAFAGPTAMQSVDAASWPRIIAQARETVPTVSASTSR</sequence>
<dbReference type="Gene3D" id="3.60.15.10">
    <property type="entry name" value="Ribonuclease Z/Hydroxyacylglutathione hydrolase-like"/>
    <property type="match status" value="1"/>
</dbReference>
<accession>A0A6S6P3R0</accession>
<dbReference type="PANTHER" id="PTHR42773:SF1">
    <property type="entry name" value="METALLO-BETA-LACTAMASE FAMILY PROTEIN"/>
    <property type="match status" value="1"/>
</dbReference>
<dbReference type="EMBL" id="AP023287">
    <property type="protein sequence ID" value="BCI53324.1"/>
    <property type="molecule type" value="Genomic_DNA"/>
</dbReference>
<organism evidence="3 4">
    <name type="scientific">Mycolicibacterium litorale</name>
    <dbReference type="NCBI Taxonomy" id="758802"/>
    <lineage>
        <taxon>Bacteria</taxon>
        <taxon>Bacillati</taxon>
        <taxon>Actinomycetota</taxon>
        <taxon>Actinomycetes</taxon>
        <taxon>Mycobacteriales</taxon>
        <taxon>Mycobacteriaceae</taxon>
        <taxon>Mycolicibacterium</taxon>
    </lineage>
</organism>
<feature type="domain" description="Metallo-beta-lactamase" evidence="2">
    <location>
        <begin position="32"/>
        <end position="195"/>
    </location>
</feature>
<feature type="compositionally biased region" description="Polar residues" evidence="1">
    <location>
        <begin position="1"/>
        <end position="12"/>
    </location>
</feature>
<proteinExistence type="predicted"/>
<protein>
    <submittedName>
        <fullName evidence="3">MBL fold metallo-hydrolase</fullName>
    </submittedName>
</protein>
<dbReference type="SUPFAM" id="SSF56281">
    <property type="entry name" value="Metallo-hydrolase/oxidoreductase"/>
    <property type="match status" value="1"/>
</dbReference>
<dbReference type="PANTHER" id="PTHR42773">
    <property type="entry name" value="METALLO-BETA-LACTAMASE-RELATED"/>
    <property type="match status" value="1"/>
</dbReference>
<keyword evidence="3" id="KW-0378">Hydrolase</keyword>
<evidence type="ECO:0000259" key="2">
    <source>
        <dbReference type="SMART" id="SM00849"/>
    </source>
</evidence>
<feature type="region of interest" description="Disordered" evidence="1">
    <location>
        <begin position="1"/>
        <end position="23"/>
    </location>
</feature>
<dbReference type="InterPro" id="IPR001279">
    <property type="entry name" value="Metallo-B-lactamas"/>
</dbReference>
<dbReference type="Pfam" id="PF00753">
    <property type="entry name" value="Lactamase_B"/>
    <property type="match status" value="1"/>
</dbReference>
<dbReference type="AlphaFoldDB" id="A0A6S6P3R0"/>
<gene>
    <name evidence="3" type="ORF">NIIDNTM18_26020</name>
</gene>
<dbReference type="SMART" id="SM00849">
    <property type="entry name" value="Lactamase_B"/>
    <property type="match status" value="1"/>
</dbReference>
<name>A0A6S6P3R0_9MYCO</name>